<evidence type="ECO:0000256" key="1">
    <source>
        <dbReference type="SAM" id="MobiDB-lite"/>
    </source>
</evidence>
<protein>
    <submittedName>
        <fullName evidence="3">Uncharacterized protein</fullName>
    </submittedName>
</protein>
<keyword evidence="6" id="KW-1185">Reference proteome</keyword>
<dbReference type="Proteomes" id="UP000037962">
    <property type="component" value="Unassembled WGS sequence"/>
</dbReference>
<dbReference type="GeneID" id="45764208"/>
<evidence type="ECO:0000256" key="2">
    <source>
        <dbReference type="SAM" id="Phobius"/>
    </source>
</evidence>
<feature type="region of interest" description="Disordered" evidence="1">
    <location>
        <begin position="64"/>
        <end position="134"/>
    </location>
</feature>
<keyword evidence="2" id="KW-0812">Transmembrane</keyword>
<evidence type="ECO:0000313" key="4">
    <source>
        <dbReference type="EMBL" id="KPG29707.1"/>
    </source>
</evidence>
<reference evidence="5 6" key="1">
    <citation type="submission" date="2015-09" db="EMBL/GenBank/DDBJ databases">
        <title>Genome Sequences of Mycobacterium immunogenum Isolates, Recuperated from a Chloraminated Drinking Water Distribution System Simulator Subjected to Episodes of Nitrification.</title>
        <authorList>
            <person name="Gomez-Alvarez V."/>
            <person name="Revetta R.P."/>
        </authorList>
    </citation>
    <scope>NUCLEOTIDE SEQUENCE [LARGE SCALE GENOMIC DNA]</scope>
    <source>
        <strain evidence="3 5">H008</strain>
        <strain evidence="4 6">H076</strain>
    </source>
</reference>
<organism evidence="3 5">
    <name type="scientific">Mycobacteroides immunogenum</name>
    <dbReference type="NCBI Taxonomy" id="83262"/>
    <lineage>
        <taxon>Bacteria</taxon>
        <taxon>Bacillati</taxon>
        <taxon>Actinomycetota</taxon>
        <taxon>Actinomycetes</taxon>
        <taxon>Mycobacteriales</taxon>
        <taxon>Mycobacteriaceae</taxon>
        <taxon>Mycobacteroides</taxon>
    </lineage>
</organism>
<dbReference type="RefSeq" id="WP_043079543.1">
    <property type="nucleotide sequence ID" value="NZ_CP011530.1"/>
</dbReference>
<dbReference type="EMBL" id="LJFO01000016">
    <property type="protein sequence ID" value="KPG04773.1"/>
    <property type="molecule type" value="Genomic_DNA"/>
</dbReference>
<dbReference type="KEGG" id="miz:BAB75_09895"/>
<feature type="transmembrane region" description="Helical" evidence="2">
    <location>
        <begin position="12"/>
        <end position="32"/>
    </location>
</feature>
<evidence type="ECO:0000313" key="3">
    <source>
        <dbReference type="EMBL" id="KPG04773.1"/>
    </source>
</evidence>
<dbReference type="OrthoDB" id="9982062at2"/>
<sequence>MGHKQGTSAGQWAGSIMLAGGLVGAFLAGQVVKSGTLAVGLFCLALAGLAIYLVSVVGQAAAANREMNPRPTRTVIEDYPDDDEHDDNETPRAVTYPATQEWVAPPSTEQATGPRKRGYLSSLGDEPSPPYTND</sequence>
<dbReference type="Proteomes" id="UP000037843">
    <property type="component" value="Unassembled WGS sequence"/>
</dbReference>
<accession>A0A7V8RUN1</accession>
<gene>
    <name evidence="3" type="ORF">AN908_23240</name>
    <name evidence="4" type="ORF">AN912_20270</name>
</gene>
<dbReference type="EMBL" id="LJFS01000029">
    <property type="protein sequence ID" value="KPG29707.1"/>
    <property type="molecule type" value="Genomic_DNA"/>
</dbReference>
<proteinExistence type="predicted"/>
<evidence type="ECO:0000313" key="5">
    <source>
        <dbReference type="Proteomes" id="UP000037843"/>
    </source>
</evidence>
<name>A0A7V8RUN1_9MYCO</name>
<keyword evidence="2" id="KW-1133">Transmembrane helix</keyword>
<feature type="transmembrane region" description="Helical" evidence="2">
    <location>
        <begin position="38"/>
        <end position="63"/>
    </location>
</feature>
<dbReference type="AlphaFoldDB" id="A0A7V8RUN1"/>
<comment type="caution">
    <text evidence="3">The sequence shown here is derived from an EMBL/GenBank/DDBJ whole genome shotgun (WGS) entry which is preliminary data.</text>
</comment>
<feature type="compositionally biased region" description="Acidic residues" evidence="1">
    <location>
        <begin position="78"/>
        <end position="87"/>
    </location>
</feature>
<evidence type="ECO:0000313" key="6">
    <source>
        <dbReference type="Proteomes" id="UP000037962"/>
    </source>
</evidence>
<keyword evidence="2" id="KW-0472">Membrane</keyword>